<protein>
    <submittedName>
        <fullName evidence="1">Uncharacterized protein</fullName>
    </submittedName>
</protein>
<dbReference type="EMBL" id="JASCZI010030568">
    <property type="protein sequence ID" value="MED6123657.1"/>
    <property type="molecule type" value="Genomic_DNA"/>
</dbReference>
<gene>
    <name evidence="1" type="ORF">PIB30_050563</name>
</gene>
<evidence type="ECO:0000313" key="2">
    <source>
        <dbReference type="Proteomes" id="UP001341840"/>
    </source>
</evidence>
<name>A0ABU6RI10_9FABA</name>
<dbReference type="Proteomes" id="UP001341840">
    <property type="component" value="Unassembled WGS sequence"/>
</dbReference>
<comment type="caution">
    <text evidence="1">The sequence shown here is derived from an EMBL/GenBank/DDBJ whole genome shotgun (WGS) entry which is preliminary data.</text>
</comment>
<reference evidence="1 2" key="1">
    <citation type="journal article" date="2023" name="Plants (Basel)">
        <title>Bridging the Gap: Combining Genomics and Transcriptomics Approaches to Understand Stylosanthes scabra, an Orphan Legume from the Brazilian Caatinga.</title>
        <authorList>
            <person name="Ferreira-Neto J.R.C."/>
            <person name="da Silva M.D."/>
            <person name="Binneck E."/>
            <person name="de Melo N.F."/>
            <person name="da Silva R.H."/>
            <person name="de Melo A.L.T.M."/>
            <person name="Pandolfi V."/>
            <person name="Bustamante F.O."/>
            <person name="Brasileiro-Vidal A.C."/>
            <person name="Benko-Iseppon A.M."/>
        </authorList>
    </citation>
    <scope>NUCLEOTIDE SEQUENCE [LARGE SCALE GENOMIC DNA]</scope>
    <source>
        <tissue evidence="1">Leaves</tissue>
    </source>
</reference>
<organism evidence="1 2">
    <name type="scientific">Stylosanthes scabra</name>
    <dbReference type="NCBI Taxonomy" id="79078"/>
    <lineage>
        <taxon>Eukaryota</taxon>
        <taxon>Viridiplantae</taxon>
        <taxon>Streptophyta</taxon>
        <taxon>Embryophyta</taxon>
        <taxon>Tracheophyta</taxon>
        <taxon>Spermatophyta</taxon>
        <taxon>Magnoliopsida</taxon>
        <taxon>eudicotyledons</taxon>
        <taxon>Gunneridae</taxon>
        <taxon>Pentapetalae</taxon>
        <taxon>rosids</taxon>
        <taxon>fabids</taxon>
        <taxon>Fabales</taxon>
        <taxon>Fabaceae</taxon>
        <taxon>Papilionoideae</taxon>
        <taxon>50 kb inversion clade</taxon>
        <taxon>dalbergioids sensu lato</taxon>
        <taxon>Dalbergieae</taxon>
        <taxon>Pterocarpus clade</taxon>
        <taxon>Stylosanthes</taxon>
    </lineage>
</organism>
<sequence>MPSMRFNHHCQKVGVSAAVAERELPIRARFQQRKGRRPSSAELIRPLQCIEGKHRLWQRSYSSVSVEQMFNQRVEHLKCNLIAKGDCVAVSAIKIPCKKILTIFS</sequence>
<evidence type="ECO:0000313" key="1">
    <source>
        <dbReference type="EMBL" id="MED6123657.1"/>
    </source>
</evidence>
<accession>A0ABU6RI10</accession>
<keyword evidence="2" id="KW-1185">Reference proteome</keyword>
<proteinExistence type="predicted"/>